<keyword evidence="13" id="KW-1185">Reference proteome</keyword>
<dbReference type="PANTHER" id="PTHR32294">
    <property type="entry name" value="DNA POLYMERASE III SUBUNIT ALPHA"/>
    <property type="match status" value="1"/>
</dbReference>
<evidence type="ECO:0000256" key="2">
    <source>
        <dbReference type="ARBA" id="ARBA00022490"/>
    </source>
</evidence>
<evidence type="ECO:0000256" key="3">
    <source>
        <dbReference type="ARBA" id="ARBA00022679"/>
    </source>
</evidence>
<reference evidence="12 13" key="1">
    <citation type="submission" date="2016-11" db="EMBL/GenBank/DDBJ databases">
        <title>Genome sequencing of Zhihengliuella aestuarii B18 antagonistic to Plasmodiophora brassicae.</title>
        <authorList>
            <person name="Luo Y."/>
        </authorList>
    </citation>
    <scope>NUCLEOTIDE SEQUENCE [LARGE SCALE GENOMIC DNA]</scope>
    <source>
        <strain evidence="12 13">B18</strain>
    </source>
</reference>
<evidence type="ECO:0000256" key="1">
    <source>
        <dbReference type="ARBA" id="ARBA00012417"/>
    </source>
</evidence>
<feature type="compositionally biased region" description="Low complexity" evidence="10">
    <location>
        <begin position="1175"/>
        <end position="1186"/>
    </location>
</feature>
<dbReference type="Gene3D" id="3.20.20.140">
    <property type="entry name" value="Metal-dependent hydrolases"/>
    <property type="match status" value="1"/>
</dbReference>
<dbReference type="RefSeq" id="WP_071893506.1">
    <property type="nucleotide sequence ID" value="NZ_CP018135.1"/>
</dbReference>
<keyword evidence="6" id="KW-0227">DNA damage</keyword>
<dbReference type="SUPFAM" id="SSF89550">
    <property type="entry name" value="PHP domain-like"/>
    <property type="match status" value="1"/>
</dbReference>
<dbReference type="STRING" id="556325.BHE16_02215"/>
<dbReference type="EC" id="2.7.7.7" evidence="1"/>
<dbReference type="GO" id="GO:0006260">
    <property type="term" value="P:DNA replication"/>
    <property type="evidence" value="ECO:0007669"/>
    <property type="project" value="UniProtKB-KW"/>
</dbReference>
<dbReference type="Pfam" id="PF02811">
    <property type="entry name" value="PHP"/>
    <property type="match status" value="1"/>
</dbReference>
<evidence type="ECO:0000256" key="10">
    <source>
        <dbReference type="SAM" id="MobiDB-lite"/>
    </source>
</evidence>
<dbReference type="Pfam" id="PF07733">
    <property type="entry name" value="DNA_pol3_alpha"/>
    <property type="match status" value="1"/>
</dbReference>
<dbReference type="EMBL" id="CP018135">
    <property type="protein sequence ID" value="APF40028.1"/>
    <property type="molecule type" value="Genomic_DNA"/>
</dbReference>
<dbReference type="NCBIfam" id="TIGR00594">
    <property type="entry name" value="polc"/>
    <property type="match status" value="1"/>
</dbReference>
<dbReference type="InterPro" id="IPR041931">
    <property type="entry name" value="DNA_pol3_alpha_thumb_dom"/>
</dbReference>
<keyword evidence="3" id="KW-0808">Transferase</keyword>
<dbReference type="SMART" id="SM00481">
    <property type="entry name" value="POLIIIAc"/>
    <property type="match status" value="1"/>
</dbReference>
<dbReference type="Gene3D" id="1.10.10.1600">
    <property type="entry name" value="Bacterial DNA polymerase III alpha subunit, thumb domain"/>
    <property type="match status" value="1"/>
</dbReference>
<dbReference type="InterPro" id="IPR011708">
    <property type="entry name" value="DNA_pol3_alpha_NTPase_dom"/>
</dbReference>
<dbReference type="CDD" id="cd04485">
    <property type="entry name" value="DnaE_OBF"/>
    <property type="match status" value="1"/>
</dbReference>
<evidence type="ECO:0000256" key="7">
    <source>
        <dbReference type="ARBA" id="ARBA00022932"/>
    </source>
</evidence>
<organism evidence="12 13">
    <name type="scientific">Neomicrococcus aestuarii</name>
    <dbReference type="NCBI Taxonomy" id="556325"/>
    <lineage>
        <taxon>Bacteria</taxon>
        <taxon>Bacillati</taxon>
        <taxon>Actinomycetota</taxon>
        <taxon>Actinomycetes</taxon>
        <taxon>Micrococcales</taxon>
        <taxon>Micrococcaceae</taxon>
        <taxon>Neomicrococcus</taxon>
    </lineage>
</organism>
<sequence>MSFTHLHVSTAYSAHYGVSWPKDLAAAAASHGADALACTDRDGLYGSIKHLKACIEHGLDPILGVDLALIEDQEIRTPHGTHAVPTVVGRVVVLAKGHSAGAGYRALCRTVSAAHQDSGAGSSRTRPVGVRLEELARLSRNDDGAAVLAVLVGPRSDVGQAAQRRQYGRARSLLQRWKSLMPAGSVFVEAVSHLSRPGEKLSTAHAVRMIKAARQVGVPYVLSNAVRYLDVEGAATADVLDAARTLTSLDTLPESQPNGQGWLKTPAEMKQIAKEIGREITDASGVASTLLSTTEALADWCRIDPVTDCGYGIPVVPEAHVIGITGDPNRELAARCEAGITKFFPPHAGSHVFGKSGRVELRERLDEELSVIQDLGFASYFLTVAEVTKMISGMGVRTAARGSGASSLVNYLTGISHVNPLMHELLFERFLSRDRSSLPDIDVDVESARRHDVYHQIFKRFGAERTSLMSMQNGYRARGAVRDAGLALGMPEPEVDAIAKQMWRFSASSFREAMERMPELKGFSERVESGRQRGNQQLDLLVDLTERLDRLPRHISMHPCGVILGDATLLDRTPVEASGMGLPMSQFDKHDMDPMGMLKLDVLGVRMQSAIAYTLDEIQRIHGTGEAVAQAGAHGDADYVGADGRIALEKVPYDDPATFELIRSTHTLGCFQIESPGQRELIGKLAPWEFNDLIIDISLFRPGPMQSDMVRPFLEQRHGFREAVYPHPDLEPVLAETHGVTVFHEQVLRMMHVMTDCGLAKADVYRRLLGNPKAEPRVESFFREHALAKGYPLTVIDKVWQTLHAFGSFGFCKAHGAAFAVPTYHSAWLKAHHPEAFLAALWEHDPGMYPRRLLVAEARRMGIPILPIDVNRSTSHFRVERVGPEGTDGRGKDAGKLGIRMALSVVHGLSEVEVKRLEAHQPYTSVADVRDRARPTRTNLRRLAELGALDRFNTKARVSRTDLVHHLDMLRRPIRGKKVPVLEGQMPLPFEEDVETSNLTPVFPEPTPDQKVRTELDLTEIDVSAHLMESHRELLEAYGITYAKDLLSLRSQTRVLVAGVRVATQTPPMRSGKRVVFISLDDGTGCVDASFFTEAQHQSGEMLFSTRLMLIEGTTRRTGPRAVSLQAIRAWNMHQPETLPPVTYLKDTEEQYWQERRESARRFREEKNQERKSALARALAGTRAGAPGSVKEIPHHDTGWPVRGIEATEHAPSSSSKPYFPPVPVPHPDTWELMPTPNR</sequence>
<protein>
    <recommendedName>
        <fullName evidence="1">DNA-directed DNA polymerase</fullName>
        <ecNumber evidence="1">2.7.7.7</ecNumber>
    </recommendedName>
</protein>
<feature type="region of interest" description="Disordered" evidence="10">
    <location>
        <begin position="1162"/>
        <end position="1239"/>
    </location>
</feature>
<evidence type="ECO:0000313" key="12">
    <source>
        <dbReference type="EMBL" id="APF40028.1"/>
    </source>
</evidence>
<keyword evidence="5" id="KW-0235">DNA replication</keyword>
<feature type="compositionally biased region" description="Basic and acidic residues" evidence="10">
    <location>
        <begin position="1162"/>
        <end position="1173"/>
    </location>
</feature>
<dbReference type="KEGG" id="nae:BHE16_02215"/>
<gene>
    <name evidence="12" type="ORF">BHE16_02215</name>
</gene>
<feature type="domain" description="Polymerase/histidinol phosphatase N-terminal" evidence="11">
    <location>
        <begin position="4"/>
        <end position="71"/>
    </location>
</feature>
<dbReference type="Pfam" id="PF14579">
    <property type="entry name" value="HHH_6"/>
    <property type="match status" value="1"/>
</dbReference>
<dbReference type="GO" id="GO:0008408">
    <property type="term" value="F:3'-5' exonuclease activity"/>
    <property type="evidence" value="ECO:0007669"/>
    <property type="project" value="InterPro"/>
</dbReference>
<dbReference type="Pfam" id="PF17657">
    <property type="entry name" value="DNA_pol3_finger"/>
    <property type="match status" value="1"/>
</dbReference>
<dbReference type="InterPro" id="IPR029460">
    <property type="entry name" value="DNAPol_HHH"/>
</dbReference>
<dbReference type="CDD" id="cd07431">
    <property type="entry name" value="PHP_PolIIIA"/>
    <property type="match status" value="1"/>
</dbReference>
<dbReference type="Gene3D" id="1.10.150.870">
    <property type="match status" value="1"/>
</dbReference>
<proteinExistence type="predicted"/>
<dbReference type="GO" id="GO:0003887">
    <property type="term" value="F:DNA-directed DNA polymerase activity"/>
    <property type="evidence" value="ECO:0007669"/>
    <property type="project" value="UniProtKB-KW"/>
</dbReference>
<dbReference type="InterPro" id="IPR016195">
    <property type="entry name" value="Pol/histidinol_Pase-like"/>
</dbReference>
<dbReference type="OrthoDB" id="9803237at2"/>
<evidence type="ECO:0000313" key="13">
    <source>
        <dbReference type="Proteomes" id="UP000183530"/>
    </source>
</evidence>
<evidence type="ECO:0000259" key="11">
    <source>
        <dbReference type="SMART" id="SM00481"/>
    </source>
</evidence>
<evidence type="ECO:0000256" key="6">
    <source>
        <dbReference type="ARBA" id="ARBA00022763"/>
    </source>
</evidence>
<dbReference type="Proteomes" id="UP000183530">
    <property type="component" value="Chromosome"/>
</dbReference>
<dbReference type="InterPro" id="IPR040982">
    <property type="entry name" value="DNA_pol3_finger"/>
</dbReference>
<keyword evidence="7" id="KW-0239">DNA-directed DNA polymerase</keyword>
<keyword evidence="4" id="KW-0548">Nucleotidyltransferase</keyword>
<dbReference type="InterPro" id="IPR003141">
    <property type="entry name" value="Pol/His_phosphatase_N"/>
</dbReference>
<evidence type="ECO:0000256" key="9">
    <source>
        <dbReference type="ARBA" id="ARBA00049244"/>
    </source>
</evidence>
<keyword evidence="2" id="KW-0963">Cytoplasm</keyword>
<dbReference type="InterPro" id="IPR004013">
    <property type="entry name" value="PHP_dom"/>
</dbReference>
<dbReference type="AlphaFoldDB" id="A0A1L2ZLY1"/>
<dbReference type="PANTHER" id="PTHR32294:SF4">
    <property type="entry name" value="ERROR-PRONE DNA POLYMERASE"/>
    <property type="match status" value="1"/>
</dbReference>
<accession>A0A1L2ZLY1</accession>
<evidence type="ECO:0000256" key="8">
    <source>
        <dbReference type="ARBA" id="ARBA00023204"/>
    </source>
</evidence>
<evidence type="ECO:0000256" key="5">
    <source>
        <dbReference type="ARBA" id="ARBA00022705"/>
    </source>
</evidence>
<comment type="catalytic activity">
    <reaction evidence="9">
        <text>DNA(n) + a 2'-deoxyribonucleoside 5'-triphosphate = DNA(n+1) + diphosphate</text>
        <dbReference type="Rhea" id="RHEA:22508"/>
        <dbReference type="Rhea" id="RHEA-COMP:17339"/>
        <dbReference type="Rhea" id="RHEA-COMP:17340"/>
        <dbReference type="ChEBI" id="CHEBI:33019"/>
        <dbReference type="ChEBI" id="CHEBI:61560"/>
        <dbReference type="ChEBI" id="CHEBI:173112"/>
        <dbReference type="EC" id="2.7.7.7"/>
    </reaction>
</comment>
<name>A0A1L2ZLY1_9MICC</name>
<dbReference type="GO" id="GO:0006281">
    <property type="term" value="P:DNA repair"/>
    <property type="evidence" value="ECO:0007669"/>
    <property type="project" value="UniProtKB-KW"/>
</dbReference>
<keyword evidence="8" id="KW-0234">DNA repair</keyword>
<dbReference type="InterPro" id="IPR004805">
    <property type="entry name" value="DnaE2/DnaE/PolC"/>
</dbReference>
<evidence type="ECO:0000256" key="4">
    <source>
        <dbReference type="ARBA" id="ARBA00022695"/>
    </source>
</evidence>